<proteinExistence type="predicted"/>
<evidence type="ECO:0000313" key="3">
    <source>
        <dbReference type="Proteomes" id="UP001158986"/>
    </source>
</evidence>
<sequence>MNRADSMNQECSSYSPNSLNIIEGDDEQDSNAEAFADMAMSNMNMNMELHSKPIETLLDSSEIQERRENRTPSAYEVLRNGTVHYSRREDKLRALEKHPSGGICGS</sequence>
<organism evidence="2 3">
    <name type="scientific">Peronospora belbahrii</name>
    <dbReference type="NCBI Taxonomy" id="622444"/>
    <lineage>
        <taxon>Eukaryota</taxon>
        <taxon>Sar</taxon>
        <taxon>Stramenopiles</taxon>
        <taxon>Oomycota</taxon>
        <taxon>Peronosporomycetes</taxon>
        <taxon>Peronosporales</taxon>
        <taxon>Peronosporaceae</taxon>
        <taxon>Peronospora</taxon>
    </lineage>
</organism>
<keyword evidence="3" id="KW-1185">Reference proteome</keyword>
<feature type="compositionally biased region" description="Polar residues" evidence="1">
    <location>
        <begin position="1"/>
        <end position="20"/>
    </location>
</feature>
<evidence type="ECO:0000256" key="1">
    <source>
        <dbReference type="SAM" id="MobiDB-lite"/>
    </source>
</evidence>
<accession>A0ABN8CUI8</accession>
<dbReference type="Proteomes" id="UP001158986">
    <property type="component" value="Unassembled WGS sequence"/>
</dbReference>
<protein>
    <submittedName>
        <fullName evidence="2">Uncharacterized protein</fullName>
    </submittedName>
</protein>
<evidence type="ECO:0000313" key="2">
    <source>
        <dbReference type="EMBL" id="CAH0515946.1"/>
    </source>
</evidence>
<gene>
    <name evidence="2" type="ORF">PBS001_LOCUS2633</name>
</gene>
<feature type="region of interest" description="Disordered" evidence="1">
    <location>
        <begin position="1"/>
        <end position="24"/>
    </location>
</feature>
<name>A0ABN8CUI8_9STRA</name>
<comment type="caution">
    <text evidence="2">The sequence shown here is derived from an EMBL/GenBank/DDBJ whole genome shotgun (WGS) entry which is preliminary data.</text>
</comment>
<dbReference type="EMBL" id="CAKLCB010000151">
    <property type="protein sequence ID" value="CAH0515946.1"/>
    <property type="molecule type" value="Genomic_DNA"/>
</dbReference>
<reference evidence="2 3" key="1">
    <citation type="submission" date="2021-11" db="EMBL/GenBank/DDBJ databases">
        <authorList>
            <person name="Islam A."/>
            <person name="Islam S."/>
            <person name="Flora M.S."/>
            <person name="Rahman M."/>
            <person name="Ziaur R.M."/>
            <person name="Epstein J.H."/>
            <person name="Hassan M."/>
            <person name="Klassen M."/>
            <person name="Woodard K."/>
            <person name="Webb A."/>
            <person name="Webby R.J."/>
            <person name="El Zowalaty M.E."/>
        </authorList>
    </citation>
    <scope>NUCLEOTIDE SEQUENCE [LARGE SCALE GENOMIC DNA]</scope>
    <source>
        <strain evidence="2">Pbs1</strain>
    </source>
</reference>